<dbReference type="RefSeq" id="WP_206937899.1">
    <property type="nucleotide sequence ID" value="NZ_JAFLNF010000001.1"/>
</dbReference>
<dbReference type="InterPro" id="IPR005119">
    <property type="entry name" value="LysR_subst-bd"/>
</dbReference>
<keyword evidence="4" id="KW-0804">Transcription</keyword>
<evidence type="ECO:0000313" key="7">
    <source>
        <dbReference type="Proteomes" id="UP000664779"/>
    </source>
</evidence>
<comment type="similarity">
    <text evidence="1">Belongs to the LysR transcriptional regulatory family.</text>
</comment>
<dbReference type="PROSITE" id="PS50931">
    <property type="entry name" value="HTH_LYSR"/>
    <property type="match status" value="1"/>
</dbReference>
<comment type="caution">
    <text evidence="6">The sequence shown here is derived from an EMBL/GenBank/DDBJ whole genome shotgun (WGS) entry which is preliminary data.</text>
</comment>
<proteinExistence type="inferred from homology"/>
<dbReference type="Gene3D" id="1.10.10.10">
    <property type="entry name" value="Winged helix-like DNA-binding domain superfamily/Winged helix DNA-binding domain"/>
    <property type="match status" value="1"/>
</dbReference>
<evidence type="ECO:0000256" key="4">
    <source>
        <dbReference type="ARBA" id="ARBA00023163"/>
    </source>
</evidence>
<name>A0A939EKU0_9HYPH</name>
<dbReference type="AlphaFoldDB" id="A0A939EKU0"/>
<keyword evidence="2" id="KW-0805">Transcription regulation</keyword>
<organism evidence="6 7">
    <name type="scientific">Roseibium limicola</name>
    <dbReference type="NCBI Taxonomy" id="2816037"/>
    <lineage>
        <taxon>Bacteria</taxon>
        <taxon>Pseudomonadati</taxon>
        <taxon>Pseudomonadota</taxon>
        <taxon>Alphaproteobacteria</taxon>
        <taxon>Hyphomicrobiales</taxon>
        <taxon>Stappiaceae</taxon>
        <taxon>Roseibium</taxon>
    </lineage>
</organism>
<feature type="domain" description="HTH lysR-type" evidence="5">
    <location>
        <begin position="3"/>
        <end position="61"/>
    </location>
</feature>
<dbReference type="EMBL" id="JAFLNF010000001">
    <property type="protein sequence ID" value="MBO0344040.1"/>
    <property type="molecule type" value="Genomic_DNA"/>
</dbReference>
<evidence type="ECO:0000313" key="6">
    <source>
        <dbReference type="EMBL" id="MBO0344040.1"/>
    </source>
</evidence>
<keyword evidence="3" id="KW-0238">DNA-binding</keyword>
<dbReference type="GO" id="GO:0003677">
    <property type="term" value="F:DNA binding"/>
    <property type="evidence" value="ECO:0007669"/>
    <property type="project" value="UniProtKB-KW"/>
</dbReference>
<dbReference type="SUPFAM" id="SSF53850">
    <property type="entry name" value="Periplasmic binding protein-like II"/>
    <property type="match status" value="1"/>
</dbReference>
<dbReference type="PRINTS" id="PR00039">
    <property type="entry name" value="HTHLYSR"/>
</dbReference>
<dbReference type="Pfam" id="PF00126">
    <property type="entry name" value="HTH_1"/>
    <property type="match status" value="1"/>
</dbReference>
<dbReference type="GO" id="GO:0032993">
    <property type="term" value="C:protein-DNA complex"/>
    <property type="evidence" value="ECO:0007669"/>
    <property type="project" value="TreeGrafter"/>
</dbReference>
<evidence type="ECO:0000256" key="1">
    <source>
        <dbReference type="ARBA" id="ARBA00009437"/>
    </source>
</evidence>
<gene>
    <name evidence="6" type="ORF">J0X15_02310</name>
</gene>
<dbReference type="CDD" id="cd08412">
    <property type="entry name" value="PBP2_PAO1_like"/>
    <property type="match status" value="1"/>
</dbReference>
<dbReference type="PANTHER" id="PTHR30346">
    <property type="entry name" value="TRANSCRIPTIONAL DUAL REGULATOR HCAR-RELATED"/>
    <property type="match status" value="1"/>
</dbReference>
<dbReference type="InterPro" id="IPR000847">
    <property type="entry name" value="LysR_HTH_N"/>
</dbReference>
<keyword evidence="7" id="KW-1185">Reference proteome</keyword>
<dbReference type="Pfam" id="PF03466">
    <property type="entry name" value="LysR_substrate"/>
    <property type="match status" value="1"/>
</dbReference>
<evidence type="ECO:0000259" key="5">
    <source>
        <dbReference type="PROSITE" id="PS50931"/>
    </source>
</evidence>
<dbReference type="Proteomes" id="UP000664779">
    <property type="component" value="Unassembled WGS sequence"/>
</dbReference>
<accession>A0A939EKU0</accession>
<dbReference type="SUPFAM" id="SSF46785">
    <property type="entry name" value="Winged helix' DNA-binding domain"/>
    <property type="match status" value="1"/>
</dbReference>
<dbReference type="InterPro" id="IPR036388">
    <property type="entry name" value="WH-like_DNA-bd_sf"/>
</dbReference>
<dbReference type="FunFam" id="1.10.10.10:FF:000001">
    <property type="entry name" value="LysR family transcriptional regulator"/>
    <property type="match status" value="1"/>
</dbReference>
<protein>
    <submittedName>
        <fullName evidence="6">LysR family transcriptional regulator</fullName>
    </submittedName>
</protein>
<sequence>MRFTLKQLEYFVAAGEAGSIARASERIHVSQPAISTAIAQLEKELNVQLFLRHHAQGLSLTPSGTSLFAEARRVLEQAGDLYAVASASVEEVRGQLRLGCLSTLAPMIVPELTLSFTTAFPAGRIAPVTAHQEHLLAGLRRAEIDVAITYDLQLSEDIAFRPLVALPVHALVGEGHPLARRPSTTLQELASLPCVLLDLPFSREYFLSLFNQEKLSPNVAYRFSQIDVIRTMVANGYGYTLMNAVPRSDRALDGRKLVPIRIEGEHRPMILGLATATALNQTKLLQAFIQHAATCISTGYIPGMARDIVKNL</sequence>
<evidence type="ECO:0000256" key="3">
    <source>
        <dbReference type="ARBA" id="ARBA00023125"/>
    </source>
</evidence>
<dbReference type="InterPro" id="IPR036390">
    <property type="entry name" value="WH_DNA-bd_sf"/>
</dbReference>
<dbReference type="Gene3D" id="3.40.190.10">
    <property type="entry name" value="Periplasmic binding protein-like II"/>
    <property type="match status" value="2"/>
</dbReference>
<dbReference type="PANTHER" id="PTHR30346:SF0">
    <property type="entry name" value="HCA OPERON TRANSCRIPTIONAL ACTIVATOR HCAR"/>
    <property type="match status" value="1"/>
</dbReference>
<evidence type="ECO:0000256" key="2">
    <source>
        <dbReference type="ARBA" id="ARBA00023015"/>
    </source>
</evidence>
<dbReference type="GO" id="GO:0003700">
    <property type="term" value="F:DNA-binding transcription factor activity"/>
    <property type="evidence" value="ECO:0007669"/>
    <property type="project" value="InterPro"/>
</dbReference>
<reference evidence="6" key="1">
    <citation type="submission" date="2021-03" db="EMBL/GenBank/DDBJ databases">
        <title>Roseibium sp. CAU 1637 isolated from Incheon.</title>
        <authorList>
            <person name="Kim W."/>
        </authorList>
    </citation>
    <scope>NUCLEOTIDE SEQUENCE</scope>
    <source>
        <strain evidence="6">CAU 1637</strain>
    </source>
</reference>